<dbReference type="Gene3D" id="2.60.40.10">
    <property type="entry name" value="Immunoglobulins"/>
    <property type="match status" value="1"/>
</dbReference>
<dbReference type="EMBL" id="CP042476">
    <property type="protein sequence ID" value="QED38436.1"/>
    <property type="molecule type" value="Genomic_DNA"/>
</dbReference>
<feature type="signal peptide" evidence="2">
    <location>
        <begin position="1"/>
        <end position="27"/>
    </location>
</feature>
<reference evidence="4 5" key="1">
    <citation type="submission" date="2019-08" db="EMBL/GenBank/DDBJ databases">
        <title>Antarcticibacterium arcticum sp. nov., a bacterium isolated from marine sediment of the Canadian Beaufort Sea.</title>
        <authorList>
            <person name="Lee Y.M."/>
            <person name="Baek K."/>
            <person name="Lee D.-H."/>
            <person name="Shin S.C."/>
            <person name="Jin Y.K."/>
            <person name="Park Y."/>
        </authorList>
    </citation>
    <scope>NUCLEOTIDE SEQUENCE [LARGE SCALE GENOMIC DNA]</scope>
    <source>
        <strain evidence="4 5">PAMC 28998</strain>
    </source>
</reference>
<feature type="domain" description="Fibronectin type-III" evidence="3">
    <location>
        <begin position="458"/>
        <end position="547"/>
    </location>
</feature>
<dbReference type="GO" id="GO:0016787">
    <property type="term" value="F:hydrolase activity"/>
    <property type="evidence" value="ECO:0007669"/>
    <property type="project" value="UniProtKB-KW"/>
</dbReference>
<feature type="chain" id="PRO_5022919539" evidence="2">
    <location>
        <begin position="28"/>
        <end position="547"/>
    </location>
</feature>
<dbReference type="InterPro" id="IPR013783">
    <property type="entry name" value="Ig-like_fold"/>
</dbReference>
<dbReference type="InterPro" id="IPR017853">
    <property type="entry name" value="GH"/>
</dbReference>
<dbReference type="AlphaFoldDB" id="A0A5B8YQ15"/>
<evidence type="ECO:0000313" key="5">
    <source>
        <dbReference type="Proteomes" id="UP000321954"/>
    </source>
</evidence>
<sequence>MPFKVKTLTALFILFLFITACSSLKKAEDTPPPPTAEIPAETLPEIPDVEVEEAPTVSPLPAPAPEPDEIKDYITRPKTPVMKEFRAAWVATVANINWPSKAGLSTADQQKEAIQLLDYLKAHNFNAVIFQVRPQADALYQSDLEPWSYFLTGQQGKAPEPYYDPLNFWIKEAHDRGIEMHVWLNPYRAHHTTKGEINPKSIIKTNPELVVKLKNGYWWMDPSLKGTQDHSVAVVMDLVKRYDIDGVHFDDYFYPYASYNNNEDFPDHVSWKAYQAKGGKLSRADWRRESVNVFIERLYREIKAEKPKVKFGLSPFGIWRPGYPESIAGMDQYNELYADAKLWLNKGWIDYYTPQLYWKIAQAPQSFPVLLGWWAGENTKNRHLWPGMNVGLGGDEKNSTEIINQIMITRGMLPDSKGAVHWSIGPLIKHPELSKALVEGPYKTQALVPSSPWLDSDIPAVPIVASQTVGNKLNVTWQHNNAQDVFRWVVYYKYNNGPWQYKIVSKNDRSIELPRVQEGKTATISHIAVTAVNRSGNESDLKEIRIK</sequence>
<evidence type="ECO:0000313" key="4">
    <source>
        <dbReference type="EMBL" id="QED38436.1"/>
    </source>
</evidence>
<organism evidence="4 5">
    <name type="scientific">Antarcticibacterium arcticum</name>
    <dbReference type="NCBI Taxonomy" id="2585771"/>
    <lineage>
        <taxon>Bacteria</taxon>
        <taxon>Pseudomonadati</taxon>
        <taxon>Bacteroidota</taxon>
        <taxon>Flavobacteriia</taxon>
        <taxon>Flavobacteriales</taxon>
        <taxon>Flavobacteriaceae</taxon>
        <taxon>Antarcticibacterium</taxon>
    </lineage>
</organism>
<name>A0A5B8YQ15_9FLAO</name>
<dbReference type="InterPro" id="IPR003961">
    <property type="entry name" value="FN3_dom"/>
</dbReference>
<evidence type="ECO:0000256" key="1">
    <source>
        <dbReference type="ARBA" id="ARBA00022729"/>
    </source>
</evidence>
<dbReference type="SUPFAM" id="SSF49265">
    <property type="entry name" value="Fibronectin type III"/>
    <property type="match status" value="1"/>
</dbReference>
<protein>
    <submittedName>
        <fullName evidence="4">Family 10 glycosylhydrolase</fullName>
    </submittedName>
</protein>
<evidence type="ECO:0000259" key="3">
    <source>
        <dbReference type="PROSITE" id="PS50853"/>
    </source>
</evidence>
<dbReference type="Gene3D" id="3.20.20.80">
    <property type="entry name" value="Glycosidases"/>
    <property type="match status" value="1"/>
</dbReference>
<keyword evidence="5" id="KW-1185">Reference proteome</keyword>
<evidence type="ECO:0000256" key="2">
    <source>
        <dbReference type="SAM" id="SignalP"/>
    </source>
</evidence>
<dbReference type="Proteomes" id="UP000321954">
    <property type="component" value="Chromosome"/>
</dbReference>
<dbReference type="Pfam" id="PF02638">
    <property type="entry name" value="GHL10"/>
    <property type="match status" value="1"/>
</dbReference>
<keyword evidence="1 2" id="KW-0732">Signal</keyword>
<dbReference type="RefSeq" id="WP_146835559.1">
    <property type="nucleotide sequence ID" value="NZ_CP042476.1"/>
</dbReference>
<dbReference type="PROSITE" id="PS51257">
    <property type="entry name" value="PROKAR_LIPOPROTEIN"/>
    <property type="match status" value="1"/>
</dbReference>
<dbReference type="KEGG" id="anp:FK178_12240"/>
<dbReference type="PANTHER" id="PTHR43405">
    <property type="entry name" value="GLYCOSYL HYDROLASE DIGH"/>
    <property type="match status" value="1"/>
</dbReference>
<accession>A0A5B8YQ15</accession>
<dbReference type="SUPFAM" id="SSF51445">
    <property type="entry name" value="(Trans)glycosidases"/>
    <property type="match status" value="1"/>
</dbReference>
<dbReference type="PROSITE" id="PS50853">
    <property type="entry name" value="FN3"/>
    <property type="match status" value="1"/>
</dbReference>
<dbReference type="InterPro" id="IPR036116">
    <property type="entry name" value="FN3_sf"/>
</dbReference>
<proteinExistence type="predicted"/>
<keyword evidence="4" id="KW-0378">Hydrolase</keyword>
<dbReference type="OrthoDB" id="9773203at2"/>
<dbReference type="InterPro" id="IPR003790">
    <property type="entry name" value="GHL10"/>
</dbReference>
<gene>
    <name evidence="4" type="ORF">FK178_12240</name>
</gene>
<dbReference type="InterPro" id="IPR052177">
    <property type="entry name" value="Divisome_Glycosyl_Hydrolase"/>
</dbReference>
<dbReference type="PANTHER" id="PTHR43405:SF1">
    <property type="entry name" value="GLYCOSYL HYDROLASE DIGH"/>
    <property type="match status" value="1"/>
</dbReference>